<reference evidence="2 3" key="1">
    <citation type="journal article" date="2023" name="Commun. Biol.">
        <title>Genome analysis of Parmales, the sister group of diatoms, reveals the evolutionary specialization of diatoms from phago-mixotrophs to photoautotrophs.</title>
        <authorList>
            <person name="Ban H."/>
            <person name="Sato S."/>
            <person name="Yoshikawa S."/>
            <person name="Yamada K."/>
            <person name="Nakamura Y."/>
            <person name="Ichinomiya M."/>
            <person name="Sato N."/>
            <person name="Blanc-Mathieu R."/>
            <person name="Endo H."/>
            <person name="Kuwata A."/>
            <person name="Ogata H."/>
        </authorList>
    </citation>
    <scope>NUCLEOTIDE SEQUENCE [LARGE SCALE GENOMIC DNA]</scope>
</reference>
<dbReference type="Proteomes" id="UP001165060">
    <property type="component" value="Unassembled WGS sequence"/>
</dbReference>
<feature type="compositionally biased region" description="Basic and acidic residues" evidence="1">
    <location>
        <begin position="75"/>
        <end position="103"/>
    </location>
</feature>
<evidence type="ECO:0000313" key="2">
    <source>
        <dbReference type="EMBL" id="GMI35714.1"/>
    </source>
</evidence>
<organism evidence="2 3">
    <name type="scientific">Tetraparma gracilis</name>
    <dbReference type="NCBI Taxonomy" id="2962635"/>
    <lineage>
        <taxon>Eukaryota</taxon>
        <taxon>Sar</taxon>
        <taxon>Stramenopiles</taxon>
        <taxon>Ochrophyta</taxon>
        <taxon>Bolidophyceae</taxon>
        <taxon>Parmales</taxon>
        <taxon>Triparmaceae</taxon>
        <taxon>Tetraparma</taxon>
    </lineage>
</organism>
<feature type="compositionally biased region" description="Pro residues" evidence="1">
    <location>
        <begin position="135"/>
        <end position="160"/>
    </location>
</feature>
<gene>
    <name evidence="2" type="ORF">TeGR_g4016</name>
</gene>
<comment type="caution">
    <text evidence="2">The sequence shown here is derived from an EMBL/GenBank/DDBJ whole genome shotgun (WGS) entry which is preliminary data.</text>
</comment>
<evidence type="ECO:0000313" key="3">
    <source>
        <dbReference type="Proteomes" id="UP001165060"/>
    </source>
</evidence>
<keyword evidence="3" id="KW-1185">Reference proteome</keyword>
<protein>
    <submittedName>
        <fullName evidence="2">Uncharacterized protein</fullName>
    </submittedName>
</protein>
<dbReference type="EMBL" id="BRYB01001886">
    <property type="protein sequence ID" value="GMI35714.1"/>
    <property type="molecule type" value="Genomic_DNA"/>
</dbReference>
<name>A0ABQ6MYI6_9STRA</name>
<feature type="region of interest" description="Disordered" evidence="1">
    <location>
        <begin position="75"/>
        <end position="168"/>
    </location>
</feature>
<evidence type="ECO:0000256" key="1">
    <source>
        <dbReference type="SAM" id="MobiDB-lite"/>
    </source>
</evidence>
<feature type="region of interest" description="Disordered" evidence="1">
    <location>
        <begin position="379"/>
        <end position="408"/>
    </location>
</feature>
<sequence length="690" mass="74283">MFSRLVRQLPRPLLLRPFLTSALSRVPSSPLSLLATPAGGFALYSYLGLLAGWYLASDEAEVREAVKVIGRSARHDGTRQLHRGSEGRGEEMRKQRRREEATGGDRAPGDAPGEGEVEKPSLMSRLTGSFKAKPEPAPSPPPSPAPAPAPAPSPDPPPLLPASASTDPPLADALETIVSRGYLSVLTNYDVSAPLLSDPALPRALFEASRGSLDRTTRWAATQCLFLLTSSRQDSARRLLEAVPPADLRAHAQGLLDATAEFAGRLLVVDPPLDGGGLPLPRLPRSRRLEAGHDLFMELSWSLALLDNLTLCAPGAAALRPDRRFVGSLVGLLEGLHPEAREYLAARPSLLEVAQPPADVADVRLDLRDLAARQESIYEPQLHALQPDPDDPAPPPLAGSRSTSAENDPLPSPCFYRWNKGFSVDGRALRVLVNVSRSQPEILLEQGGALPLCVALSHGEHRNAEFAGQVVRNLCRYMEERPQEFGCKREVAEALLERDPPAKVRRGGSLVAGAFDYLAGDPGDPRGFWNDLFSTPRNTFLQMSVFPSQVLRDAANVAVVYGALSTFLDLRRRGEHFAGGLLTKPLSSRLALLSRGGVLAAAGSVALCAGFFTVEEIHRRYLGSFGGGQPALEFWSSPFAGGVLMTFVKVDLVRLACRVAPYSAAPALIAYHGQDIMDAISSRDGNEDDE</sequence>
<accession>A0ABQ6MYI6</accession>
<proteinExistence type="predicted"/>